<evidence type="ECO:0000256" key="2">
    <source>
        <dbReference type="PIRSR" id="PIRSR613078-1"/>
    </source>
</evidence>
<comment type="similarity">
    <text evidence="1">Belongs to the phosphoglycerate mutase family.</text>
</comment>
<feature type="active site" description="Proton donor/acceptor" evidence="2">
    <location>
        <position position="95"/>
    </location>
</feature>
<dbReference type="SUPFAM" id="SSF53254">
    <property type="entry name" value="Phosphoglycerate mutase-like"/>
    <property type="match status" value="1"/>
</dbReference>
<gene>
    <name evidence="4" type="ORF">M569_00702</name>
</gene>
<dbReference type="SMART" id="SM00855">
    <property type="entry name" value="PGAM"/>
    <property type="match status" value="1"/>
</dbReference>
<dbReference type="InterPro" id="IPR050275">
    <property type="entry name" value="PGM_Phosphatase"/>
</dbReference>
<dbReference type="InterPro" id="IPR013078">
    <property type="entry name" value="His_Pase_superF_clade-1"/>
</dbReference>
<dbReference type="GO" id="GO:0005829">
    <property type="term" value="C:cytosol"/>
    <property type="evidence" value="ECO:0007669"/>
    <property type="project" value="TreeGrafter"/>
</dbReference>
<keyword evidence="5" id="KW-1185">Reference proteome</keyword>
<dbReference type="InterPro" id="IPR001345">
    <property type="entry name" value="PG/BPGM_mutase_AS"/>
</dbReference>
<dbReference type="PANTHER" id="PTHR48100">
    <property type="entry name" value="BROAD-SPECIFICITY PHOSPHATASE YOR283W-RELATED"/>
    <property type="match status" value="1"/>
</dbReference>
<evidence type="ECO:0000313" key="5">
    <source>
        <dbReference type="Proteomes" id="UP000015453"/>
    </source>
</evidence>
<reference evidence="4 5" key="1">
    <citation type="journal article" date="2013" name="BMC Genomics">
        <title>The miniature genome of a carnivorous plant Genlisea aurea contains a low number of genes and short non-coding sequences.</title>
        <authorList>
            <person name="Leushkin E.V."/>
            <person name="Sutormin R.A."/>
            <person name="Nabieva E.R."/>
            <person name="Penin A.A."/>
            <person name="Kondrashov A.S."/>
            <person name="Logacheva M.D."/>
        </authorList>
    </citation>
    <scope>NUCLEOTIDE SEQUENCE [LARGE SCALE GENOMIC DNA]</scope>
</reference>
<dbReference type="EMBL" id="AUSU01000198">
    <property type="protein sequence ID" value="EPS74056.1"/>
    <property type="molecule type" value="Genomic_DNA"/>
</dbReference>
<feature type="active site" description="Tele-phosphohistidine intermediate" evidence="2">
    <location>
        <position position="20"/>
    </location>
</feature>
<evidence type="ECO:0000256" key="1">
    <source>
        <dbReference type="ARBA" id="ARBA00038362"/>
    </source>
</evidence>
<dbReference type="InterPro" id="IPR029033">
    <property type="entry name" value="His_PPase_superfam"/>
</dbReference>
<sequence>GDDVFRNSEPSYAEIVLIRHGETDWNKDRIFQGQLDVELNHVGRQQALAVAERLSMEPKISAVYSSDLRRASETAEIIARHCGVPMVNKDPNLRERHCGDLQGLPYHKAAKAKPHSFKAFLSKQGDQEIPGGGESYNQLYDRCTTALEAIAKRHVGERIAVVSHGAAMETLHRRGAPTGGSSSGGTKIVNTSVNVLHVSPNGRWSIESWGDVSHLKQQQGEGRRSAFGGD</sequence>
<dbReference type="GO" id="GO:0016791">
    <property type="term" value="F:phosphatase activity"/>
    <property type="evidence" value="ECO:0007669"/>
    <property type="project" value="TreeGrafter"/>
</dbReference>
<feature type="non-terminal residue" evidence="4">
    <location>
        <position position="1"/>
    </location>
</feature>
<dbReference type="FunFam" id="3.40.50.1240:FF:000137">
    <property type="match status" value="1"/>
</dbReference>
<evidence type="ECO:0000256" key="3">
    <source>
        <dbReference type="PIRSR" id="PIRSR613078-2"/>
    </source>
</evidence>
<dbReference type="CDD" id="cd07067">
    <property type="entry name" value="HP_PGM_like"/>
    <property type="match status" value="1"/>
</dbReference>
<protein>
    <submittedName>
        <fullName evidence="4">Phosphoglycerate mutase</fullName>
    </submittedName>
</protein>
<feature type="non-terminal residue" evidence="4">
    <location>
        <position position="230"/>
    </location>
</feature>
<dbReference type="AlphaFoldDB" id="S8D9B2"/>
<comment type="caution">
    <text evidence="4">The sequence shown here is derived from an EMBL/GenBank/DDBJ whole genome shotgun (WGS) entry which is preliminary data.</text>
</comment>
<dbReference type="OrthoDB" id="354304at2759"/>
<dbReference type="PANTHER" id="PTHR48100:SF34">
    <property type="entry name" value="PHOSPHOGLYCERATE MUTASE-LIKE PROTEIN 4"/>
    <property type="match status" value="1"/>
</dbReference>
<organism evidence="4 5">
    <name type="scientific">Genlisea aurea</name>
    <dbReference type="NCBI Taxonomy" id="192259"/>
    <lineage>
        <taxon>Eukaryota</taxon>
        <taxon>Viridiplantae</taxon>
        <taxon>Streptophyta</taxon>
        <taxon>Embryophyta</taxon>
        <taxon>Tracheophyta</taxon>
        <taxon>Spermatophyta</taxon>
        <taxon>Magnoliopsida</taxon>
        <taxon>eudicotyledons</taxon>
        <taxon>Gunneridae</taxon>
        <taxon>Pentapetalae</taxon>
        <taxon>asterids</taxon>
        <taxon>lamiids</taxon>
        <taxon>Lamiales</taxon>
        <taxon>Lentibulariaceae</taxon>
        <taxon>Genlisea</taxon>
    </lineage>
</organism>
<proteinExistence type="inferred from homology"/>
<dbReference type="PROSITE" id="PS00175">
    <property type="entry name" value="PG_MUTASE"/>
    <property type="match status" value="1"/>
</dbReference>
<accession>S8D9B2</accession>
<dbReference type="Gene3D" id="3.40.50.1240">
    <property type="entry name" value="Phosphoglycerate mutase-like"/>
    <property type="match status" value="1"/>
</dbReference>
<feature type="binding site" evidence="3">
    <location>
        <begin position="19"/>
        <end position="26"/>
    </location>
    <ligand>
        <name>substrate</name>
    </ligand>
</feature>
<name>S8D9B2_9LAMI</name>
<evidence type="ECO:0000313" key="4">
    <source>
        <dbReference type="EMBL" id="EPS74056.1"/>
    </source>
</evidence>
<dbReference type="Proteomes" id="UP000015453">
    <property type="component" value="Unassembled WGS sequence"/>
</dbReference>
<dbReference type="Pfam" id="PF00300">
    <property type="entry name" value="His_Phos_1"/>
    <property type="match status" value="1"/>
</dbReference>
<feature type="binding site" evidence="3">
    <location>
        <position position="70"/>
    </location>
    <ligand>
        <name>substrate</name>
    </ligand>
</feature>